<dbReference type="EMBL" id="BMER01000007">
    <property type="protein sequence ID" value="GGH04357.1"/>
    <property type="molecule type" value="Genomic_DNA"/>
</dbReference>
<dbReference type="Gene3D" id="1.20.1260.10">
    <property type="match status" value="1"/>
</dbReference>
<keyword evidence="3" id="KW-1185">Reference proteome</keyword>
<sequence>MDARGWDPSSQQLFIKKSIIMEDLKKTAEVLNDLIKINNDRIAGYEKAIAELPVADVDLKALFSGLIEQSTQLKSELQQHISGWEDRAGTETTTSGKIYRAWMDIKQTFATNDRKAILESCEYGEDAAQKAYRQAEQADDISMSARALISNQKTQLLASHDQIKQLRDREKIG</sequence>
<protein>
    <recommendedName>
        <fullName evidence="1">DUF2383 domain-containing protein</fullName>
    </recommendedName>
</protein>
<reference evidence="2" key="2">
    <citation type="submission" date="2020-09" db="EMBL/GenBank/DDBJ databases">
        <authorList>
            <person name="Sun Q."/>
            <person name="Zhou Y."/>
        </authorList>
    </citation>
    <scope>NUCLEOTIDE SEQUENCE</scope>
    <source>
        <strain evidence="2">CGMCC 1.12195</strain>
    </source>
</reference>
<dbReference type="Proteomes" id="UP000660862">
    <property type="component" value="Unassembled WGS sequence"/>
</dbReference>
<feature type="domain" description="DUF2383" evidence="1">
    <location>
        <begin position="27"/>
        <end position="135"/>
    </location>
</feature>
<proteinExistence type="predicted"/>
<name>A0A917MEW2_9SPHI</name>
<dbReference type="PIRSF" id="PIRSF029477">
    <property type="entry name" value="UCP029477"/>
    <property type="match status" value="1"/>
</dbReference>
<dbReference type="Pfam" id="PF09537">
    <property type="entry name" value="DUF2383"/>
    <property type="match status" value="1"/>
</dbReference>
<organism evidence="2 3">
    <name type="scientific">Parapedobacter pyrenivorans</name>
    <dbReference type="NCBI Taxonomy" id="1305674"/>
    <lineage>
        <taxon>Bacteria</taxon>
        <taxon>Pseudomonadati</taxon>
        <taxon>Bacteroidota</taxon>
        <taxon>Sphingobacteriia</taxon>
        <taxon>Sphingobacteriales</taxon>
        <taxon>Sphingobacteriaceae</taxon>
        <taxon>Parapedobacter</taxon>
    </lineage>
</organism>
<dbReference type="AlphaFoldDB" id="A0A917MEW2"/>
<evidence type="ECO:0000313" key="3">
    <source>
        <dbReference type="Proteomes" id="UP000660862"/>
    </source>
</evidence>
<comment type="caution">
    <text evidence="2">The sequence shown here is derived from an EMBL/GenBank/DDBJ whole genome shotgun (WGS) entry which is preliminary data.</text>
</comment>
<dbReference type="InterPro" id="IPR011971">
    <property type="entry name" value="CHP02284"/>
</dbReference>
<evidence type="ECO:0000259" key="1">
    <source>
        <dbReference type="Pfam" id="PF09537"/>
    </source>
</evidence>
<dbReference type="NCBIfam" id="TIGR02284">
    <property type="entry name" value="PA2169 family four-helix-bundle protein"/>
    <property type="match status" value="1"/>
</dbReference>
<dbReference type="InterPro" id="IPR016920">
    <property type="entry name" value="UCP029477"/>
</dbReference>
<dbReference type="InterPro" id="IPR012347">
    <property type="entry name" value="Ferritin-like"/>
</dbReference>
<evidence type="ECO:0000313" key="2">
    <source>
        <dbReference type="EMBL" id="GGH04357.1"/>
    </source>
</evidence>
<dbReference type="InterPro" id="IPR019052">
    <property type="entry name" value="DUF2383"/>
</dbReference>
<accession>A0A917MEW2</accession>
<gene>
    <name evidence="2" type="ORF">GCM10007415_45830</name>
</gene>
<reference evidence="2" key="1">
    <citation type="journal article" date="2014" name="Int. J. Syst. Evol. Microbiol.">
        <title>Complete genome sequence of Corynebacterium casei LMG S-19264T (=DSM 44701T), isolated from a smear-ripened cheese.</title>
        <authorList>
            <consortium name="US DOE Joint Genome Institute (JGI-PGF)"/>
            <person name="Walter F."/>
            <person name="Albersmeier A."/>
            <person name="Kalinowski J."/>
            <person name="Ruckert C."/>
        </authorList>
    </citation>
    <scope>NUCLEOTIDE SEQUENCE</scope>
    <source>
        <strain evidence="2">CGMCC 1.12195</strain>
    </source>
</reference>